<accession>A0ABT7DYY0</accession>
<evidence type="ECO:0000313" key="1">
    <source>
        <dbReference type="EMBL" id="MDK2125271.1"/>
    </source>
</evidence>
<gene>
    <name evidence="1" type="ORF">PZA18_14535</name>
</gene>
<proteinExistence type="predicted"/>
<name>A0ABT7DYY0_9NEIS</name>
<organism evidence="1 2">
    <name type="scientific">Parachitinimonas caeni</name>
    <dbReference type="NCBI Taxonomy" id="3031301"/>
    <lineage>
        <taxon>Bacteria</taxon>
        <taxon>Pseudomonadati</taxon>
        <taxon>Pseudomonadota</taxon>
        <taxon>Betaproteobacteria</taxon>
        <taxon>Neisseriales</taxon>
        <taxon>Chitinibacteraceae</taxon>
        <taxon>Parachitinimonas</taxon>
    </lineage>
</organism>
<protein>
    <submittedName>
        <fullName evidence="1">Uncharacterized protein</fullName>
    </submittedName>
</protein>
<dbReference type="EMBL" id="JARRAF010000017">
    <property type="protein sequence ID" value="MDK2125271.1"/>
    <property type="molecule type" value="Genomic_DNA"/>
</dbReference>
<comment type="caution">
    <text evidence="1">The sequence shown here is derived from an EMBL/GenBank/DDBJ whole genome shotgun (WGS) entry which is preliminary data.</text>
</comment>
<dbReference type="Proteomes" id="UP001172778">
    <property type="component" value="Unassembled WGS sequence"/>
</dbReference>
<evidence type="ECO:0000313" key="2">
    <source>
        <dbReference type="Proteomes" id="UP001172778"/>
    </source>
</evidence>
<sequence length="371" mass="40845">MSHLDDLYAMHLPDPRLYPRVDPKHPIIRTAMALLTEADAARQPERRLALLTEINRGIEDDAALLETALANAPSQQVYELINQSIETGVRGSGNRWALPFAIPVILVAGVKGKASLLGTLGNIEAIKDLLTSHGVFNRDARIYLSPKLIAGKVFDEVGPQALRRWTRELINDPGAAFVHQPAAPIEVGGDGVFLRYIVGFAEVIDTCPNPVHFGGPVGAWGMPLTKLLGDALKKDGVTLFAIPRQPNSWLAARHVGHFARHELHFQFFASNIIRKIRQSAETPVAVMSAHPQNELRFTLSAAGNSELWEGFVWPLDPLDSVELIQQNASALLRECQIDDIRVLTEVQPAFKDDLPYFPTAHDTTANRQGQP</sequence>
<dbReference type="RefSeq" id="WP_284101583.1">
    <property type="nucleotide sequence ID" value="NZ_JARRAF010000017.1"/>
</dbReference>
<keyword evidence="2" id="KW-1185">Reference proteome</keyword>
<reference evidence="1" key="1">
    <citation type="submission" date="2023-03" db="EMBL/GenBank/DDBJ databases">
        <title>Chitinimonas shenzhenensis gen. nov., sp. nov., a novel member of family Burkholderiaceae isolated from activated sludge collected in Shen Zhen, China.</title>
        <authorList>
            <person name="Wang X."/>
        </authorList>
    </citation>
    <scope>NUCLEOTIDE SEQUENCE</scope>
    <source>
        <strain evidence="1">DQS-5</strain>
    </source>
</reference>